<sequence length="123" mass="13105">MNGIIPAVGLILVFCGLVAVAIYEIVTATQLSLPTAPLTIPTLILPFLAVANAVYTQRVSDARRRRGRLTNKPGTGTGTVGPDRPRITCDIHLVVTSFQLVSALMLIRSSYPPRPRPPGSIAC</sequence>
<dbReference type="eggNOG" id="ENOG502SP07">
    <property type="taxonomic scope" value="Eukaryota"/>
</dbReference>
<gene>
    <name evidence="2" type="ORF">MAPG_06300</name>
</gene>
<dbReference type="Proteomes" id="UP000011715">
    <property type="component" value="Unassembled WGS sequence"/>
</dbReference>
<reference evidence="3" key="4">
    <citation type="journal article" date="2015" name="G3 (Bethesda)">
        <title>Genome sequences of three phytopathogenic species of the Magnaporthaceae family of fungi.</title>
        <authorList>
            <person name="Okagaki L.H."/>
            <person name="Nunes C.C."/>
            <person name="Sailsbery J."/>
            <person name="Clay B."/>
            <person name="Brown D."/>
            <person name="John T."/>
            <person name="Oh Y."/>
            <person name="Young N."/>
            <person name="Fitzgerald M."/>
            <person name="Haas B.J."/>
            <person name="Zeng Q."/>
            <person name="Young S."/>
            <person name="Adiconis X."/>
            <person name="Fan L."/>
            <person name="Levin J.Z."/>
            <person name="Mitchell T.K."/>
            <person name="Okubara P.A."/>
            <person name="Farman M.L."/>
            <person name="Kohn L.M."/>
            <person name="Birren B."/>
            <person name="Ma L.-J."/>
            <person name="Dean R.A."/>
        </authorList>
    </citation>
    <scope>NUCLEOTIDE SEQUENCE</scope>
    <source>
        <strain evidence="3">ATCC 64411 / 73-15</strain>
    </source>
</reference>
<reference evidence="4" key="2">
    <citation type="submission" date="2010-05" db="EMBL/GenBank/DDBJ databases">
        <title>The genome sequence of Magnaporthe poae strain ATCC 64411.</title>
        <authorList>
            <person name="Ma L.-J."/>
            <person name="Dead R."/>
            <person name="Young S."/>
            <person name="Zeng Q."/>
            <person name="Koehrsen M."/>
            <person name="Alvarado L."/>
            <person name="Berlin A."/>
            <person name="Chapman S.B."/>
            <person name="Chen Z."/>
            <person name="Freedman E."/>
            <person name="Gellesch M."/>
            <person name="Goldberg J."/>
            <person name="Griggs A."/>
            <person name="Gujja S."/>
            <person name="Heilman E.R."/>
            <person name="Heiman D."/>
            <person name="Hepburn T."/>
            <person name="Howarth C."/>
            <person name="Jen D."/>
            <person name="Larson L."/>
            <person name="Mehta T."/>
            <person name="Neiman D."/>
            <person name="Pearson M."/>
            <person name="Roberts A."/>
            <person name="Saif S."/>
            <person name="Shea T."/>
            <person name="Shenoy N."/>
            <person name="Sisk P."/>
            <person name="Stolte C."/>
            <person name="Sykes S."/>
            <person name="Walk T."/>
            <person name="White J."/>
            <person name="Yandava C."/>
            <person name="Haas B."/>
            <person name="Nusbaum C."/>
            <person name="Birren B."/>
        </authorList>
    </citation>
    <scope>NUCLEOTIDE SEQUENCE [LARGE SCALE GENOMIC DNA]</scope>
    <source>
        <strain evidence="4">ATCC 64411 / 73-15</strain>
    </source>
</reference>
<feature type="transmembrane region" description="Helical" evidence="1">
    <location>
        <begin position="38"/>
        <end position="56"/>
    </location>
</feature>
<evidence type="ECO:0000256" key="1">
    <source>
        <dbReference type="SAM" id="Phobius"/>
    </source>
</evidence>
<accession>A0A0C4E1N5</accession>
<keyword evidence="1" id="KW-0472">Membrane</keyword>
<reference evidence="3" key="5">
    <citation type="submission" date="2015-06" db="UniProtKB">
        <authorList>
            <consortium name="EnsemblFungi"/>
        </authorList>
    </citation>
    <scope>IDENTIFICATION</scope>
    <source>
        <strain evidence="3">ATCC 64411</strain>
    </source>
</reference>
<keyword evidence="1" id="KW-0812">Transmembrane</keyword>
<evidence type="ECO:0000313" key="2">
    <source>
        <dbReference type="EMBL" id="KLU87299.1"/>
    </source>
</evidence>
<keyword evidence="4" id="KW-1185">Reference proteome</keyword>
<reference evidence="2" key="3">
    <citation type="submission" date="2011-03" db="EMBL/GenBank/DDBJ databases">
        <title>Annotation of Magnaporthe poae ATCC 64411.</title>
        <authorList>
            <person name="Ma L.-J."/>
            <person name="Dead R."/>
            <person name="Young S.K."/>
            <person name="Zeng Q."/>
            <person name="Gargeya S."/>
            <person name="Fitzgerald M."/>
            <person name="Haas B."/>
            <person name="Abouelleil A."/>
            <person name="Alvarado L."/>
            <person name="Arachchi H.M."/>
            <person name="Berlin A."/>
            <person name="Brown A."/>
            <person name="Chapman S.B."/>
            <person name="Chen Z."/>
            <person name="Dunbar C."/>
            <person name="Freedman E."/>
            <person name="Gearin G."/>
            <person name="Gellesch M."/>
            <person name="Goldberg J."/>
            <person name="Griggs A."/>
            <person name="Gujja S."/>
            <person name="Heiman D."/>
            <person name="Howarth C."/>
            <person name="Larson L."/>
            <person name="Lui A."/>
            <person name="MacDonald P.J.P."/>
            <person name="Mehta T."/>
            <person name="Montmayeur A."/>
            <person name="Murphy C."/>
            <person name="Neiman D."/>
            <person name="Pearson M."/>
            <person name="Priest M."/>
            <person name="Roberts A."/>
            <person name="Saif S."/>
            <person name="Shea T."/>
            <person name="Shenoy N."/>
            <person name="Sisk P."/>
            <person name="Stolte C."/>
            <person name="Sykes S."/>
            <person name="Yandava C."/>
            <person name="Wortman J."/>
            <person name="Nusbaum C."/>
            <person name="Birren B."/>
        </authorList>
    </citation>
    <scope>NUCLEOTIDE SEQUENCE</scope>
    <source>
        <strain evidence="2">ATCC 64411</strain>
    </source>
</reference>
<feature type="transmembrane region" description="Helical" evidence="1">
    <location>
        <begin position="7"/>
        <end position="26"/>
    </location>
</feature>
<dbReference type="VEuPathDB" id="FungiDB:MAPG_06300"/>
<protein>
    <recommendedName>
        <fullName evidence="5">Transmembrane protein</fullName>
    </recommendedName>
</protein>
<dbReference type="EnsemblFungi" id="MAPG_06300T0">
    <property type="protein sequence ID" value="MAPG_06300T0"/>
    <property type="gene ID" value="MAPG_06300"/>
</dbReference>
<dbReference type="EMBL" id="ADBL01001519">
    <property type="status" value="NOT_ANNOTATED_CDS"/>
    <property type="molecule type" value="Genomic_DNA"/>
</dbReference>
<evidence type="ECO:0000313" key="3">
    <source>
        <dbReference type="EnsemblFungi" id="MAPG_06300T0"/>
    </source>
</evidence>
<reference evidence="2" key="1">
    <citation type="submission" date="2010-05" db="EMBL/GenBank/DDBJ databases">
        <title>The Genome Sequence of Magnaporthe poae strain ATCC 64411.</title>
        <authorList>
            <consortium name="The Broad Institute Genome Sequencing Platform"/>
            <consortium name="Broad Institute Genome Sequencing Center for Infectious Disease"/>
            <person name="Ma L.-J."/>
            <person name="Dead R."/>
            <person name="Young S."/>
            <person name="Zeng Q."/>
            <person name="Koehrsen M."/>
            <person name="Alvarado L."/>
            <person name="Berlin A."/>
            <person name="Chapman S.B."/>
            <person name="Chen Z."/>
            <person name="Freedman E."/>
            <person name="Gellesch M."/>
            <person name="Goldberg J."/>
            <person name="Griggs A."/>
            <person name="Gujja S."/>
            <person name="Heilman E.R."/>
            <person name="Heiman D."/>
            <person name="Hepburn T."/>
            <person name="Howarth C."/>
            <person name="Jen D."/>
            <person name="Larson L."/>
            <person name="Mehta T."/>
            <person name="Neiman D."/>
            <person name="Pearson M."/>
            <person name="Roberts A."/>
            <person name="Saif S."/>
            <person name="Shea T."/>
            <person name="Shenoy N."/>
            <person name="Sisk P."/>
            <person name="Stolte C."/>
            <person name="Sykes S."/>
            <person name="Walk T."/>
            <person name="White J."/>
            <person name="Yandava C."/>
            <person name="Haas B."/>
            <person name="Nusbaum C."/>
            <person name="Birren B."/>
        </authorList>
    </citation>
    <scope>NUCLEOTIDE SEQUENCE</scope>
    <source>
        <strain evidence="2">ATCC 64411</strain>
    </source>
</reference>
<dbReference type="EMBL" id="GL876970">
    <property type="protein sequence ID" value="KLU87299.1"/>
    <property type="molecule type" value="Genomic_DNA"/>
</dbReference>
<organism evidence="3 4">
    <name type="scientific">Magnaporthiopsis poae (strain ATCC 64411 / 73-15)</name>
    <name type="common">Kentucky bluegrass fungus</name>
    <name type="synonym">Magnaporthe poae</name>
    <dbReference type="NCBI Taxonomy" id="644358"/>
    <lineage>
        <taxon>Eukaryota</taxon>
        <taxon>Fungi</taxon>
        <taxon>Dikarya</taxon>
        <taxon>Ascomycota</taxon>
        <taxon>Pezizomycotina</taxon>
        <taxon>Sordariomycetes</taxon>
        <taxon>Sordariomycetidae</taxon>
        <taxon>Magnaporthales</taxon>
        <taxon>Magnaporthaceae</taxon>
        <taxon>Magnaporthiopsis</taxon>
    </lineage>
</organism>
<evidence type="ECO:0000313" key="4">
    <source>
        <dbReference type="Proteomes" id="UP000011715"/>
    </source>
</evidence>
<proteinExistence type="predicted"/>
<dbReference type="AlphaFoldDB" id="A0A0C4E1N5"/>
<keyword evidence="1" id="KW-1133">Transmembrane helix</keyword>
<dbReference type="STRING" id="644358.A0A0C4E1N5"/>
<name>A0A0C4E1N5_MAGP6</name>
<evidence type="ECO:0008006" key="5">
    <source>
        <dbReference type="Google" id="ProtNLM"/>
    </source>
</evidence>